<dbReference type="InterPro" id="IPR010920">
    <property type="entry name" value="LSM_dom_sf"/>
</dbReference>
<dbReference type="RefSeq" id="WP_302038203.1">
    <property type="nucleotide sequence ID" value="NZ_JAUKPO010000007.1"/>
</dbReference>
<feature type="transmembrane region" description="Helical" evidence="5">
    <location>
        <begin position="87"/>
        <end position="108"/>
    </location>
</feature>
<feature type="transmembrane region" description="Helical" evidence="5">
    <location>
        <begin position="59"/>
        <end position="81"/>
    </location>
</feature>
<keyword evidence="3 5" id="KW-1133">Transmembrane helix</keyword>
<evidence type="ECO:0000259" key="6">
    <source>
        <dbReference type="Pfam" id="PF00924"/>
    </source>
</evidence>
<dbReference type="SUPFAM" id="SSF50182">
    <property type="entry name" value="Sm-like ribonucleoproteins"/>
    <property type="match status" value="1"/>
</dbReference>
<dbReference type="InterPro" id="IPR006685">
    <property type="entry name" value="MscS_channel_2nd"/>
</dbReference>
<evidence type="ECO:0000256" key="2">
    <source>
        <dbReference type="ARBA" id="ARBA00022692"/>
    </source>
</evidence>
<evidence type="ECO:0000256" key="3">
    <source>
        <dbReference type="ARBA" id="ARBA00022989"/>
    </source>
</evidence>
<keyword evidence="2 5" id="KW-0812">Transmembrane</keyword>
<evidence type="ECO:0000256" key="1">
    <source>
        <dbReference type="ARBA" id="ARBA00004370"/>
    </source>
</evidence>
<proteinExistence type="predicted"/>
<feature type="transmembrane region" description="Helical" evidence="5">
    <location>
        <begin position="138"/>
        <end position="159"/>
    </location>
</feature>
<organism evidence="7 8">
    <name type="scientific">Rhodocytophaga aerolata</name>
    <dbReference type="NCBI Taxonomy" id="455078"/>
    <lineage>
        <taxon>Bacteria</taxon>
        <taxon>Pseudomonadati</taxon>
        <taxon>Bacteroidota</taxon>
        <taxon>Cytophagia</taxon>
        <taxon>Cytophagales</taxon>
        <taxon>Rhodocytophagaceae</taxon>
        <taxon>Rhodocytophaga</taxon>
    </lineage>
</organism>
<dbReference type="Pfam" id="PF00924">
    <property type="entry name" value="MS_channel_2nd"/>
    <property type="match status" value="1"/>
</dbReference>
<dbReference type="PANTHER" id="PTHR30566:SF25">
    <property type="entry name" value="INNER MEMBRANE PROTEIN"/>
    <property type="match status" value="1"/>
</dbReference>
<sequence>MNLEQLITQVRTEWGIVGSVGLLIGTLIAAFFIHKALFKVLERWSHRSEMSVGHLLNKHLYYPTRFVVLILAVVSISPLLGISISHVLGHILSISLIAAVAFMFIRAISFGRDVLIKYYDLQAANNLTARKVYTQFKIIERLAVFLIVLFAIGIALMTFNEIREIGVSLLASAGIAGIIVGFAAQKSLGTLLAGIQIAIAQPIRIDDAVIVEGEFGRVEEITLTYVVLKLWDQRRLIVPINYFLDKPFQNWTRVTTELIGSVFLYADYTAPIDALREEFNRTLNSSPLWDKKVAALQVTNATDKSIEIRMIMSATNSGEAFDLRCLVREKMIGFLQKNYPNSLPRTRMDVDHIPQQATLVGPAASMATQLNNEAVPFPKGQ</sequence>
<feature type="domain" description="Mechanosensitive ion channel MscS" evidence="6">
    <location>
        <begin position="189"/>
        <end position="253"/>
    </location>
</feature>
<feature type="transmembrane region" description="Helical" evidence="5">
    <location>
        <begin position="165"/>
        <end position="184"/>
    </location>
</feature>
<name>A0ABT8R7S8_9BACT</name>
<feature type="transmembrane region" description="Helical" evidence="5">
    <location>
        <begin position="16"/>
        <end position="38"/>
    </location>
</feature>
<protein>
    <submittedName>
        <fullName evidence="7">Mechanosensitive ion channel</fullName>
    </submittedName>
</protein>
<evidence type="ECO:0000256" key="5">
    <source>
        <dbReference type="SAM" id="Phobius"/>
    </source>
</evidence>
<dbReference type="PANTHER" id="PTHR30566">
    <property type="entry name" value="YNAI-RELATED MECHANOSENSITIVE ION CHANNEL"/>
    <property type="match status" value="1"/>
</dbReference>
<reference evidence="7" key="1">
    <citation type="submission" date="2023-07" db="EMBL/GenBank/DDBJ databases">
        <title>The genome sequence of Rhodocytophaga aerolata KACC 12507.</title>
        <authorList>
            <person name="Zhang X."/>
        </authorList>
    </citation>
    <scope>NUCLEOTIDE SEQUENCE</scope>
    <source>
        <strain evidence="7">KACC 12507</strain>
    </source>
</reference>
<dbReference type="Gene3D" id="1.10.287.1260">
    <property type="match status" value="1"/>
</dbReference>
<comment type="caution">
    <text evidence="7">The sequence shown here is derived from an EMBL/GenBank/DDBJ whole genome shotgun (WGS) entry which is preliminary data.</text>
</comment>
<gene>
    <name evidence="7" type="ORF">Q0590_14110</name>
</gene>
<keyword evidence="8" id="KW-1185">Reference proteome</keyword>
<evidence type="ECO:0000313" key="7">
    <source>
        <dbReference type="EMBL" id="MDO1447399.1"/>
    </source>
</evidence>
<dbReference type="InterPro" id="IPR023408">
    <property type="entry name" value="MscS_beta-dom_sf"/>
</dbReference>
<accession>A0ABT8R7S8</accession>
<evidence type="ECO:0000313" key="8">
    <source>
        <dbReference type="Proteomes" id="UP001168528"/>
    </source>
</evidence>
<dbReference type="Proteomes" id="UP001168528">
    <property type="component" value="Unassembled WGS sequence"/>
</dbReference>
<comment type="subcellular location">
    <subcellularLocation>
        <location evidence="1">Membrane</location>
    </subcellularLocation>
</comment>
<keyword evidence="4 5" id="KW-0472">Membrane</keyword>
<evidence type="ECO:0000256" key="4">
    <source>
        <dbReference type="ARBA" id="ARBA00023136"/>
    </source>
</evidence>
<dbReference type="Gene3D" id="2.30.30.60">
    <property type="match status" value="1"/>
</dbReference>
<dbReference type="EMBL" id="JAUKPO010000007">
    <property type="protein sequence ID" value="MDO1447399.1"/>
    <property type="molecule type" value="Genomic_DNA"/>
</dbReference>